<sequence length="377" mass="43599">MYMNIYNFDHGFKSPNEVAIGSFIFKIDQSHCIAVTKLARSERTLISFGWRETQKRSIKKIRPSWQITARLHFFKASKPAQFYKKTKSFNEIDDICLLASFLTGRKVCTRRSIHRVQPGNFSKSLILPSEFFSVLEKLIQQKAKLNNSHSITAIHNLVVAQGSSDFLEAGMYTFSAINVLYDQWWEKNRSNMISKSKIRLLRSKVYSMISKQIALKIRVKLLKASRDENIHPILSEDLSYSLLSGMHISSLMKFRFFLISLNLFPDTPNQFELEQLKWLNGVRNSLCHSGTMPNSGRNVPEDAIFRLSKVAILVQMDIVRIAIADLLNLNTFNIQNIKSEIKNFFVKGVYNGQNVYNESYANYLNRISHQWEEEGFL</sequence>
<reference evidence="1 2" key="1">
    <citation type="journal article" date="2015" name="PLoS Negl. Trop. Dis.">
        <title>Distribution of Plasmids in Distinct Leptospira Pathogenic Species.</title>
        <authorList>
            <person name="Wang Y."/>
            <person name="Zhuang X."/>
            <person name="Zhong Y."/>
            <person name="Zhang C."/>
            <person name="Zhang Y."/>
            <person name="Zeng L."/>
            <person name="Zhu Y."/>
            <person name="He P."/>
            <person name="Dong K."/>
            <person name="Pal U."/>
            <person name="Guo X."/>
            <person name="Qin J."/>
        </authorList>
    </citation>
    <scope>NUCLEOTIDE SEQUENCE [LARGE SCALE GENOMIC DNA]</scope>
    <source>
        <strain evidence="1 2">56604</strain>
    </source>
</reference>
<organism evidence="1">
    <name type="scientific">Leptospira borgpetersenii serovar Ballum</name>
    <dbReference type="NCBI Taxonomy" id="280505"/>
    <lineage>
        <taxon>Bacteria</taxon>
        <taxon>Pseudomonadati</taxon>
        <taxon>Spirochaetota</taxon>
        <taxon>Spirochaetia</taxon>
        <taxon>Leptospirales</taxon>
        <taxon>Leptospiraceae</taxon>
        <taxon>Leptospira</taxon>
    </lineage>
</organism>
<dbReference type="RefSeq" id="WP_002741703.1">
    <property type="nucleotide sequence ID" value="NZ_JADDUP010000036.1"/>
</dbReference>
<name>A0A0E3AYA6_LEPBO</name>
<dbReference type="AlphaFoldDB" id="A0A0E3AYA6"/>
<proteinExistence type="predicted"/>
<dbReference type="Proteomes" id="UP000058857">
    <property type="component" value="Chromosome 1"/>
</dbReference>
<gene>
    <name evidence="1" type="ORF">LBBP_00968</name>
</gene>
<protein>
    <recommendedName>
        <fullName evidence="3">Apea-like HEPN domain-containing protein</fullName>
    </recommendedName>
</protein>
<dbReference type="PATRIC" id="fig|280505.15.peg.945"/>
<dbReference type="EMBL" id="CP012029">
    <property type="protein sequence ID" value="ALO25282.1"/>
    <property type="molecule type" value="Genomic_DNA"/>
</dbReference>
<accession>A0A0E3AYA6</accession>
<evidence type="ECO:0000313" key="1">
    <source>
        <dbReference type="EMBL" id="ALO25282.1"/>
    </source>
</evidence>
<evidence type="ECO:0008006" key="3">
    <source>
        <dbReference type="Google" id="ProtNLM"/>
    </source>
</evidence>
<evidence type="ECO:0000313" key="2">
    <source>
        <dbReference type="Proteomes" id="UP000058857"/>
    </source>
</evidence>